<proteinExistence type="predicted"/>
<keyword evidence="3" id="KW-1185">Reference proteome</keyword>
<dbReference type="EMBL" id="CAIX01000275">
    <property type="protein sequence ID" value="CCI10501.1"/>
    <property type="molecule type" value="Genomic_DNA"/>
</dbReference>
<feature type="chain" id="PRO_5001529114" description="Secreted protein" evidence="1">
    <location>
        <begin position="17"/>
        <end position="112"/>
    </location>
</feature>
<protein>
    <recommendedName>
        <fullName evidence="4">Secreted protein</fullName>
    </recommendedName>
</protein>
<feature type="signal peptide" evidence="1">
    <location>
        <begin position="1"/>
        <end position="16"/>
    </location>
</feature>
<evidence type="ECO:0000313" key="2">
    <source>
        <dbReference type="EMBL" id="CCI10501.1"/>
    </source>
</evidence>
<sequence>MTLLVFIAFFFKQIAAFVMRILYSSNKVDFYSRYTKAKDGLRLPLQLYFTTSAISKVTQADNACTIKNVSLFHWYVSILKCEWYCYIHVKDDHSSLHASNIGILHTTSTFVP</sequence>
<evidence type="ECO:0008006" key="4">
    <source>
        <dbReference type="Google" id="ProtNLM"/>
    </source>
</evidence>
<dbReference type="AlphaFoldDB" id="A0A024FU18"/>
<evidence type="ECO:0000313" key="3">
    <source>
        <dbReference type="Proteomes" id="UP000053237"/>
    </source>
</evidence>
<comment type="caution">
    <text evidence="2">The sequence shown here is derived from an EMBL/GenBank/DDBJ whole genome shotgun (WGS) entry which is preliminary data.</text>
</comment>
<reference evidence="2 3" key="1">
    <citation type="submission" date="2012-05" db="EMBL/GenBank/DDBJ databases">
        <title>Recombination and specialization in a pathogen metapopulation.</title>
        <authorList>
            <person name="Gardiner A."/>
            <person name="Kemen E."/>
            <person name="Schultz-Larsen T."/>
            <person name="MacLean D."/>
            <person name="Van Oosterhout C."/>
            <person name="Jones J.D.G."/>
        </authorList>
    </citation>
    <scope>NUCLEOTIDE SEQUENCE [LARGE SCALE GENOMIC DNA]</scope>
    <source>
        <strain evidence="2 3">Ac Nc2</strain>
    </source>
</reference>
<gene>
    <name evidence="2" type="ORF">BN9_103920</name>
</gene>
<keyword evidence="1" id="KW-0732">Signal</keyword>
<evidence type="ECO:0000256" key="1">
    <source>
        <dbReference type="SAM" id="SignalP"/>
    </source>
</evidence>
<organism evidence="2 3">
    <name type="scientific">Albugo candida</name>
    <dbReference type="NCBI Taxonomy" id="65357"/>
    <lineage>
        <taxon>Eukaryota</taxon>
        <taxon>Sar</taxon>
        <taxon>Stramenopiles</taxon>
        <taxon>Oomycota</taxon>
        <taxon>Peronosporomycetes</taxon>
        <taxon>Albuginales</taxon>
        <taxon>Albuginaceae</taxon>
        <taxon>Albugo</taxon>
    </lineage>
</organism>
<dbReference type="InParanoid" id="A0A024FU18"/>
<accession>A0A024FU18</accession>
<name>A0A024FU18_9STRA</name>
<dbReference type="Proteomes" id="UP000053237">
    <property type="component" value="Unassembled WGS sequence"/>
</dbReference>